<evidence type="ECO:0000256" key="1">
    <source>
        <dbReference type="ARBA" id="ARBA00022679"/>
    </source>
</evidence>
<dbReference type="InterPro" id="IPR003673">
    <property type="entry name" value="CoA-Trfase_fam_III"/>
</dbReference>
<dbReference type="Gene3D" id="3.30.1540.10">
    <property type="entry name" value="formyl-coa transferase, domain 3"/>
    <property type="match status" value="1"/>
</dbReference>
<dbReference type="Pfam" id="PF02515">
    <property type="entry name" value="CoA_transf_3"/>
    <property type="match status" value="1"/>
</dbReference>
<comment type="caution">
    <text evidence="2">The sequence shown here is derived from an EMBL/GenBank/DDBJ whole genome shotgun (WGS) entry which is preliminary data.</text>
</comment>
<evidence type="ECO:0000313" key="3">
    <source>
        <dbReference type="Proteomes" id="UP001165565"/>
    </source>
</evidence>
<evidence type="ECO:0000313" key="2">
    <source>
        <dbReference type="EMBL" id="MCW6534035.1"/>
    </source>
</evidence>
<dbReference type="InterPro" id="IPR044855">
    <property type="entry name" value="CoA-Trfase_III_dom3_sf"/>
</dbReference>
<dbReference type="PANTHER" id="PTHR48207">
    <property type="entry name" value="SUCCINATE--HYDROXYMETHYLGLUTARATE COA-TRANSFERASE"/>
    <property type="match status" value="1"/>
</dbReference>
<protein>
    <submittedName>
        <fullName evidence="2">CoA transferase</fullName>
    </submittedName>
</protein>
<sequence length="390" mass="42351">MTIAVDGKPMLAGIRIVDLTSVVFGPYCTQILADLGAEVIKVEAPGAGDAFRWSAKAAVTPGMSPGFMAFNRGKQSVTLDLKDPDDLATMKAMLRDADVFMLNVRGKAVERLGLDYDVVRTLNPDIIYAHCVGFGQDGPYADLQAYDDVIQAATGTATLLPRVDGDPRARYLPSLIADKVAGLHGAYAVLAAIVHKLRTGEGQKVEIPMFEAFTHFMLLEHLGGLTFDPPNGPVGYSRQLDPDRQPFPTADGFISIVFYNDDAWIKSFEILGNPAFLTDERFATRKARVQNMALMYREIARLTLGFATADLLARCHAAQIPAQAVRDLADIMQDPHLAATGFFSREEHPSEGGYFTMASPVRFAAQPSPPTRPAPLLGEQTDVLRPVVKG</sequence>
<reference evidence="2" key="1">
    <citation type="submission" date="2022-06" db="EMBL/GenBank/DDBJ databases">
        <title>Sphingomonas sp. nov. isolated from rhizosphere soil of tomato.</title>
        <authorList>
            <person name="Dong H."/>
            <person name="Gao R."/>
        </authorList>
    </citation>
    <scope>NUCLEOTIDE SEQUENCE</scope>
    <source>
        <strain evidence="2">MMSM24</strain>
    </source>
</reference>
<proteinExistence type="predicted"/>
<dbReference type="SUPFAM" id="SSF89796">
    <property type="entry name" value="CoA-transferase family III (CaiB/BaiF)"/>
    <property type="match status" value="1"/>
</dbReference>
<dbReference type="RefSeq" id="WP_265268020.1">
    <property type="nucleotide sequence ID" value="NZ_JANFAV010000002.1"/>
</dbReference>
<keyword evidence="3" id="KW-1185">Reference proteome</keyword>
<name>A0AA42CNX0_9SPHN</name>
<dbReference type="InterPro" id="IPR050483">
    <property type="entry name" value="CoA-transferase_III_domain"/>
</dbReference>
<dbReference type="InterPro" id="IPR023606">
    <property type="entry name" value="CoA-Trfase_III_dom_1_sf"/>
</dbReference>
<dbReference type="Gene3D" id="3.40.50.10540">
    <property type="entry name" value="Crotonobetainyl-coa:carnitine coa-transferase, domain 1"/>
    <property type="match status" value="1"/>
</dbReference>
<dbReference type="EMBL" id="JANFAV010000002">
    <property type="protein sequence ID" value="MCW6534035.1"/>
    <property type="molecule type" value="Genomic_DNA"/>
</dbReference>
<dbReference type="AlphaFoldDB" id="A0AA42CNX0"/>
<dbReference type="Proteomes" id="UP001165565">
    <property type="component" value="Unassembled WGS sequence"/>
</dbReference>
<accession>A0AA42CNX0</accession>
<organism evidence="2 3">
    <name type="scientific">Sphingomonas lycopersici</name>
    <dbReference type="NCBI Taxonomy" id="2951807"/>
    <lineage>
        <taxon>Bacteria</taxon>
        <taxon>Pseudomonadati</taxon>
        <taxon>Pseudomonadota</taxon>
        <taxon>Alphaproteobacteria</taxon>
        <taxon>Sphingomonadales</taxon>
        <taxon>Sphingomonadaceae</taxon>
        <taxon>Sphingomonas</taxon>
    </lineage>
</organism>
<dbReference type="GO" id="GO:0008410">
    <property type="term" value="F:CoA-transferase activity"/>
    <property type="evidence" value="ECO:0007669"/>
    <property type="project" value="TreeGrafter"/>
</dbReference>
<dbReference type="PANTHER" id="PTHR48207:SF4">
    <property type="entry name" value="BLL6097 PROTEIN"/>
    <property type="match status" value="1"/>
</dbReference>
<keyword evidence="1 2" id="KW-0808">Transferase</keyword>
<gene>
    <name evidence="2" type="ORF">NEE01_04480</name>
</gene>